<evidence type="ECO:0000313" key="1">
    <source>
        <dbReference type="EMBL" id="QHT76346.1"/>
    </source>
</evidence>
<dbReference type="AlphaFoldDB" id="A0A6C0H804"/>
<reference evidence="1" key="1">
    <citation type="journal article" date="2020" name="Nature">
        <title>Giant virus diversity and host interactions through global metagenomics.</title>
        <authorList>
            <person name="Schulz F."/>
            <person name="Roux S."/>
            <person name="Paez-Espino D."/>
            <person name="Jungbluth S."/>
            <person name="Walsh D.A."/>
            <person name="Denef V.J."/>
            <person name="McMahon K.D."/>
            <person name="Konstantinidis K.T."/>
            <person name="Eloe-Fadrosh E.A."/>
            <person name="Kyrpides N.C."/>
            <person name="Woyke T."/>
        </authorList>
    </citation>
    <scope>NUCLEOTIDE SEQUENCE</scope>
    <source>
        <strain evidence="1">GVMAG-M-3300023179-82</strain>
    </source>
</reference>
<name>A0A6C0H804_9ZZZZ</name>
<dbReference type="EMBL" id="MN739896">
    <property type="protein sequence ID" value="QHT76346.1"/>
    <property type="molecule type" value="Genomic_DNA"/>
</dbReference>
<proteinExistence type="predicted"/>
<organism evidence="1">
    <name type="scientific">viral metagenome</name>
    <dbReference type="NCBI Taxonomy" id="1070528"/>
    <lineage>
        <taxon>unclassified sequences</taxon>
        <taxon>metagenomes</taxon>
        <taxon>organismal metagenomes</taxon>
    </lineage>
</organism>
<accession>A0A6C0H804</accession>
<protein>
    <submittedName>
        <fullName evidence="1">Uncharacterized protein</fullName>
    </submittedName>
</protein>
<sequence length="130" mass="15165">MSDMSSCDFATCCGLEKWFVHIIEKYGWMTLTMATLNDCSNVDKKHKIHKIKCYLSQLDSFCQHCNVRINQLNNTNPDCVELQDINIIHNKILIFREIVNVQLNTCKSKVLNQSDKQQDNIESWIRAILK</sequence>